<reference evidence="8 9" key="1">
    <citation type="submission" date="2022-02" db="EMBL/GenBank/DDBJ databases">
        <title>The genome sequence of Shewanella sp. 3B26.</title>
        <authorList>
            <person name="Du J."/>
        </authorList>
    </citation>
    <scope>NUCLEOTIDE SEQUENCE [LARGE SCALE GENOMIC DNA]</scope>
    <source>
        <strain evidence="8 9">3B26</strain>
    </source>
</reference>
<sequence>MNNIWGDMSQYDGITWHWVIAVYLFMAGLSAGSLLMGIGLRWYRGQTRGAGQNLGESAVLKAAALIAPIAICLGMLCLVFDLTKPFHFWLILINYNLSSVMSIGVIALLAYIPLTFAYALVVLKDELPKWGLGFLGGLADSLGKLRGTLEGALFVLSLVVGAYTGFLISAMNAYPMLNTAVLPALFLVSGLSAGAAANSLLAVLMFGGDKYGSQASGDHSGGSSGDLERQHAFELPVMGMEMLFLFMLFTALYFKGGAAAAALASLSGGLWAAVFWIGVVAIGFGIPLLMRLTGKHGRSAMVTAACASLIGVLALRHFILYAGQSYLS</sequence>
<feature type="transmembrane region" description="Helical" evidence="7">
    <location>
        <begin position="15"/>
        <end position="38"/>
    </location>
</feature>
<keyword evidence="3" id="KW-1003">Cell membrane</keyword>
<comment type="subcellular location">
    <subcellularLocation>
        <location evidence="1">Cell membrane</location>
        <topology evidence="1">Multi-pass membrane protein</topology>
    </subcellularLocation>
</comment>
<evidence type="ECO:0000313" key="8">
    <source>
        <dbReference type="EMBL" id="MCH4292840.1"/>
    </source>
</evidence>
<feature type="transmembrane region" description="Helical" evidence="7">
    <location>
        <begin position="100"/>
        <end position="123"/>
    </location>
</feature>
<accession>A0AAJ1BDL2</accession>
<dbReference type="Proteomes" id="UP001297581">
    <property type="component" value="Unassembled WGS sequence"/>
</dbReference>
<keyword evidence="4 7" id="KW-0812">Transmembrane</keyword>
<evidence type="ECO:0000313" key="9">
    <source>
        <dbReference type="Proteomes" id="UP001297581"/>
    </source>
</evidence>
<dbReference type="Gene3D" id="1.20.1630.10">
    <property type="entry name" value="Formate dehydrogenase/DMSO reductase domain"/>
    <property type="match status" value="1"/>
</dbReference>
<dbReference type="FunFam" id="1.20.1630.10:FF:000002">
    <property type="entry name" value="Tetrathionate reductase subunit C"/>
    <property type="match status" value="1"/>
</dbReference>
<dbReference type="PANTHER" id="PTHR34856:SF2">
    <property type="entry name" value="PROTEIN NRFD"/>
    <property type="match status" value="1"/>
</dbReference>
<keyword evidence="9" id="KW-1185">Reference proteome</keyword>
<dbReference type="InterPro" id="IPR052049">
    <property type="entry name" value="Electron_transfer_protein"/>
</dbReference>
<evidence type="ECO:0000256" key="4">
    <source>
        <dbReference type="ARBA" id="ARBA00022692"/>
    </source>
</evidence>
<evidence type="ECO:0000256" key="1">
    <source>
        <dbReference type="ARBA" id="ARBA00004651"/>
    </source>
</evidence>
<name>A0AAJ1BDL2_9GAMM</name>
<feature type="transmembrane region" description="Helical" evidence="7">
    <location>
        <begin position="270"/>
        <end position="290"/>
    </location>
</feature>
<proteinExistence type="inferred from homology"/>
<comment type="similarity">
    <text evidence="2">Belongs to the NrfD family.</text>
</comment>
<feature type="transmembrane region" description="Helical" evidence="7">
    <location>
        <begin position="180"/>
        <end position="206"/>
    </location>
</feature>
<evidence type="ECO:0000256" key="5">
    <source>
        <dbReference type="ARBA" id="ARBA00022989"/>
    </source>
</evidence>
<organism evidence="8 9">
    <name type="scientific">Shewanella zhuhaiensis</name>
    <dbReference type="NCBI Taxonomy" id="2919576"/>
    <lineage>
        <taxon>Bacteria</taxon>
        <taxon>Pseudomonadati</taxon>
        <taxon>Pseudomonadota</taxon>
        <taxon>Gammaproteobacteria</taxon>
        <taxon>Alteromonadales</taxon>
        <taxon>Shewanellaceae</taxon>
        <taxon>Shewanella</taxon>
    </lineage>
</organism>
<evidence type="ECO:0000256" key="2">
    <source>
        <dbReference type="ARBA" id="ARBA00008929"/>
    </source>
</evidence>
<keyword evidence="5 7" id="KW-1133">Transmembrane helix</keyword>
<feature type="transmembrane region" description="Helical" evidence="7">
    <location>
        <begin position="243"/>
        <end position="264"/>
    </location>
</feature>
<keyword evidence="6 7" id="KW-0472">Membrane</keyword>
<dbReference type="EMBL" id="JAKUDL010000001">
    <property type="protein sequence ID" value="MCH4292840.1"/>
    <property type="molecule type" value="Genomic_DNA"/>
</dbReference>
<dbReference type="GO" id="GO:0005886">
    <property type="term" value="C:plasma membrane"/>
    <property type="evidence" value="ECO:0007669"/>
    <property type="project" value="UniProtKB-SubCell"/>
</dbReference>
<comment type="caution">
    <text evidence="8">The sequence shown here is derived from an EMBL/GenBank/DDBJ whole genome shotgun (WGS) entry which is preliminary data.</text>
</comment>
<gene>
    <name evidence="8" type="primary">nrfD</name>
    <name evidence="8" type="ORF">MJ923_00810</name>
</gene>
<feature type="transmembrane region" description="Helical" evidence="7">
    <location>
        <begin position="152"/>
        <end position="174"/>
    </location>
</feature>
<feature type="transmembrane region" description="Helical" evidence="7">
    <location>
        <begin position="302"/>
        <end position="322"/>
    </location>
</feature>
<dbReference type="InterPro" id="IPR005614">
    <property type="entry name" value="NrfD-like"/>
</dbReference>
<dbReference type="Pfam" id="PF03916">
    <property type="entry name" value="NrfD"/>
    <property type="match status" value="1"/>
</dbReference>
<protein>
    <submittedName>
        <fullName evidence="8">Polysulfide reductase NrfD</fullName>
    </submittedName>
</protein>
<evidence type="ECO:0000256" key="6">
    <source>
        <dbReference type="ARBA" id="ARBA00023136"/>
    </source>
</evidence>
<dbReference type="PANTHER" id="PTHR34856">
    <property type="entry name" value="PROTEIN NRFD"/>
    <property type="match status" value="1"/>
</dbReference>
<dbReference type="RefSeq" id="WP_240589493.1">
    <property type="nucleotide sequence ID" value="NZ_JAKUDL010000001.1"/>
</dbReference>
<dbReference type="AlphaFoldDB" id="A0AAJ1BDL2"/>
<feature type="transmembrane region" description="Helical" evidence="7">
    <location>
        <begin position="59"/>
        <end position="80"/>
    </location>
</feature>
<evidence type="ECO:0000256" key="7">
    <source>
        <dbReference type="SAM" id="Phobius"/>
    </source>
</evidence>
<evidence type="ECO:0000256" key="3">
    <source>
        <dbReference type="ARBA" id="ARBA00022475"/>
    </source>
</evidence>